<name>A0A0G1W473_9BACT</name>
<protein>
    <recommendedName>
        <fullName evidence="3">Glycosyl transferase group 1</fullName>
    </recommendedName>
</protein>
<comment type="caution">
    <text evidence="1">The sequence shown here is derived from an EMBL/GenBank/DDBJ whole genome shotgun (WGS) entry which is preliminary data.</text>
</comment>
<evidence type="ECO:0000313" key="2">
    <source>
        <dbReference type="Proteomes" id="UP000034588"/>
    </source>
</evidence>
<dbReference type="Pfam" id="PF13692">
    <property type="entry name" value="Glyco_trans_1_4"/>
    <property type="match status" value="1"/>
</dbReference>
<organism evidence="1 2">
    <name type="scientific">Candidatus Gottesmanbacteria bacterium GW2011_GWB1_49_7</name>
    <dbReference type="NCBI Taxonomy" id="1618448"/>
    <lineage>
        <taxon>Bacteria</taxon>
        <taxon>Candidatus Gottesmaniibacteriota</taxon>
    </lineage>
</organism>
<gene>
    <name evidence="1" type="ORF">UY48_C0001G0026</name>
</gene>
<dbReference type="EMBL" id="LCQD01000001">
    <property type="protein sequence ID" value="KKW13405.1"/>
    <property type="molecule type" value="Genomic_DNA"/>
</dbReference>
<dbReference type="Proteomes" id="UP000034588">
    <property type="component" value="Unassembled WGS sequence"/>
</dbReference>
<dbReference type="SUPFAM" id="SSF53756">
    <property type="entry name" value="UDP-Glycosyltransferase/glycogen phosphorylase"/>
    <property type="match status" value="1"/>
</dbReference>
<evidence type="ECO:0000313" key="1">
    <source>
        <dbReference type="EMBL" id="KKW13405.1"/>
    </source>
</evidence>
<dbReference type="Gene3D" id="3.40.50.2000">
    <property type="entry name" value="Glycogen Phosphorylase B"/>
    <property type="match status" value="2"/>
</dbReference>
<sequence>MGHARVLALVGDMDGCALWRILLPFSELLRQGYQGIEWDLKDNDFLANIVHKFDAVVLPRMHWERKEQRKADKWFEALHKAGICVIYEIDDDLFSEDFERRLIADKGYTAERARFKRGSILHTIQKCDGITVSSQRLATMTRRYVDKPTYVVPNYIDLRWFKEIQDMNERKVEGLTVGWAGGLRPDKDIETMARAWGRLAEKYPDVTFVIQGHHTKLFYELVPEERIAMIDWMPIDAYPAGMVNIDIGCCPLTDTTFNRAKTYIKAMEYAASGAPVVASPTVYNLLIEHGVDGYIAETEDDWFDYLSRLIEDEQQRSEMADRLLAKVREFHSLEANAWRWVYAWTEIVSQYRAKKRKRIYLPKGVEVHANA</sequence>
<evidence type="ECO:0008006" key="3">
    <source>
        <dbReference type="Google" id="ProtNLM"/>
    </source>
</evidence>
<dbReference type="PANTHER" id="PTHR12526">
    <property type="entry name" value="GLYCOSYLTRANSFERASE"/>
    <property type="match status" value="1"/>
</dbReference>
<proteinExistence type="predicted"/>
<dbReference type="AlphaFoldDB" id="A0A0G1W473"/>
<accession>A0A0G1W473</accession>
<dbReference type="CDD" id="cd03801">
    <property type="entry name" value="GT4_PimA-like"/>
    <property type="match status" value="1"/>
</dbReference>
<reference evidence="1 2" key="1">
    <citation type="journal article" date="2015" name="Nature">
        <title>rRNA introns, odd ribosomes, and small enigmatic genomes across a large radiation of phyla.</title>
        <authorList>
            <person name="Brown C.T."/>
            <person name="Hug L.A."/>
            <person name="Thomas B.C."/>
            <person name="Sharon I."/>
            <person name="Castelle C.J."/>
            <person name="Singh A."/>
            <person name="Wilkins M.J."/>
            <person name="Williams K.H."/>
            <person name="Banfield J.F."/>
        </authorList>
    </citation>
    <scope>NUCLEOTIDE SEQUENCE [LARGE SCALE GENOMIC DNA]</scope>
</reference>